<accession>A0A8T2BDZ0</accession>
<evidence type="ECO:0000313" key="6">
    <source>
        <dbReference type="Proteomes" id="UP000694240"/>
    </source>
</evidence>
<dbReference type="EMBL" id="JAEFBK010000007">
    <property type="protein sequence ID" value="KAG7584740.1"/>
    <property type="molecule type" value="Genomic_DNA"/>
</dbReference>
<feature type="domain" description="Gnk2-homologous" evidence="4">
    <location>
        <begin position="113"/>
        <end position="223"/>
    </location>
</feature>
<proteinExistence type="predicted"/>
<sequence length="259" mass="28583">MSQPQHMHTFCNPSDDFTQTSLYETNRNILLTAFSLSSSLVHYSNATIGLSPDTVYGMFLCRGDINTTTCSDCVQTAAIEIATNCTLNKKALIYYEYCMVRYSSVSFFSELDIRPSVVRYSIISAPNSNRFNQTLSDKFDKLILKVSSTTLIPYFVEDLERVTQLEGSYDLVSMVQCSPDLDLSTCTVCLKFAFLRVSTCCGLPSSALTFTPKCILRYRTFVLTSPAPSPSSLPPISPTSPPPLPLPPQSPPTQAPPNT</sequence>
<dbReference type="InterPro" id="IPR002902">
    <property type="entry name" value="GNK2"/>
</dbReference>
<dbReference type="Pfam" id="PF01657">
    <property type="entry name" value="Stress-antifung"/>
    <property type="match status" value="2"/>
</dbReference>
<dbReference type="PROSITE" id="PS51473">
    <property type="entry name" value="GNK2"/>
    <property type="match status" value="2"/>
</dbReference>
<organism evidence="5 6">
    <name type="scientific">Arabidopsis thaliana x Arabidopsis arenosa</name>
    <dbReference type="NCBI Taxonomy" id="1240361"/>
    <lineage>
        <taxon>Eukaryota</taxon>
        <taxon>Viridiplantae</taxon>
        <taxon>Streptophyta</taxon>
        <taxon>Embryophyta</taxon>
        <taxon>Tracheophyta</taxon>
        <taxon>Spermatophyta</taxon>
        <taxon>Magnoliopsida</taxon>
        <taxon>eudicotyledons</taxon>
        <taxon>Gunneridae</taxon>
        <taxon>Pentapetalae</taxon>
        <taxon>rosids</taxon>
        <taxon>malvids</taxon>
        <taxon>Brassicales</taxon>
        <taxon>Brassicaceae</taxon>
        <taxon>Camelineae</taxon>
        <taxon>Arabidopsis</taxon>
    </lineage>
</organism>
<feature type="domain" description="Gnk2-homologous" evidence="4">
    <location>
        <begin position="5"/>
        <end position="107"/>
    </location>
</feature>
<dbReference type="PANTHER" id="PTHR32099:SF41">
    <property type="entry name" value="CYSTEINE-RICH REPEAT SECRETORY PROTEIN 4-RELATED"/>
    <property type="match status" value="1"/>
</dbReference>
<feature type="region of interest" description="Disordered" evidence="3">
    <location>
        <begin position="226"/>
        <end position="259"/>
    </location>
</feature>
<reference evidence="5 6" key="1">
    <citation type="submission" date="2020-12" db="EMBL/GenBank/DDBJ databases">
        <title>Concerted genomic and epigenomic changes stabilize Arabidopsis allopolyploids.</title>
        <authorList>
            <person name="Chen Z."/>
        </authorList>
    </citation>
    <scope>NUCLEOTIDE SEQUENCE [LARGE SCALE GENOMIC DNA]</scope>
    <source>
        <strain evidence="5">Allo738</strain>
        <tissue evidence="5">Leaf</tissue>
    </source>
</reference>
<dbReference type="CDD" id="cd23509">
    <property type="entry name" value="Gnk2-like"/>
    <property type="match status" value="2"/>
</dbReference>
<dbReference type="PANTHER" id="PTHR32099">
    <property type="entry name" value="CYSTEINE-RICH REPEAT SECRETORY PROTEIN"/>
    <property type="match status" value="1"/>
</dbReference>
<dbReference type="Proteomes" id="UP000694240">
    <property type="component" value="Chromosome 7"/>
</dbReference>
<keyword evidence="2" id="KW-0677">Repeat</keyword>
<evidence type="ECO:0000256" key="3">
    <source>
        <dbReference type="SAM" id="MobiDB-lite"/>
    </source>
</evidence>
<dbReference type="AlphaFoldDB" id="A0A8T2BDZ0"/>
<name>A0A8T2BDZ0_9BRAS</name>
<evidence type="ECO:0000313" key="5">
    <source>
        <dbReference type="EMBL" id="KAG7584740.1"/>
    </source>
</evidence>
<dbReference type="FunFam" id="3.30.430.20:FF:000003">
    <property type="entry name" value="Cysteine-rich RLK (RECEPTOR-like protein kinase) 10"/>
    <property type="match status" value="1"/>
</dbReference>
<gene>
    <name evidence="5" type="ORF">ISN45_Aa02g001360</name>
</gene>
<protein>
    <submittedName>
        <fullName evidence="5">Gnk2-homologous domain</fullName>
    </submittedName>
</protein>
<keyword evidence="6" id="KW-1185">Reference proteome</keyword>
<feature type="compositionally biased region" description="Pro residues" evidence="3">
    <location>
        <begin position="227"/>
        <end position="259"/>
    </location>
</feature>
<evidence type="ECO:0000259" key="4">
    <source>
        <dbReference type="PROSITE" id="PS51473"/>
    </source>
</evidence>
<evidence type="ECO:0000256" key="1">
    <source>
        <dbReference type="ARBA" id="ARBA00022729"/>
    </source>
</evidence>
<evidence type="ECO:0000256" key="2">
    <source>
        <dbReference type="ARBA" id="ARBA00022737"/>
    </source>
</evidence>
<comment type="caution">
    <text evidence="5">The sequence shown here is derived from an EMBL/GenBank/DDBJ whole genome shotgun (WGS) entry which is preliminary data.</text>
</comment>
<keyword evidence="1" id="KW-0732">Signal</keyword>